<reference evidence="3" key="1">
    <citation type="submission" date="2021-06" db="EMBL/GenBank/DDBJ databases">
        <authorList>
            <person name="Kallberg Y."/>
            <person name="Tangrot J."/>
            <person name="Rosling A."/>
        </authorList>
    </citation>
    <scope>NUCLEOTIDE SEQUENCE</scope>
    <source>
        <strain evidence="3">BR232B</strain>
    </source>
</reference>
<dbReference type="InterPro" id="IPR019190">
    <property type="entry name" value="EXOV"/>
</dbReference>
<gene>
    <name evidence="3" type="ORF">PBRASI_LOCUS3706</name>
</gene>
<evidence type="ECO:0000313" key="4">
    <source>
        <dbReference type="Proteomes" id="UP000789739"/>
    </source>
</evidence>
<dbReference type="PANTHER" id="PTHR14464">
    <property type="entry name" value="EXONUCLEASE V"/>
    <property type="match status" value="1"/>
</dbReference>
<dbReference type="GO" id="GO:0005634">
    <property type="term" value="C:nucleus"/>
    <property type="evidence" value="ECO:0007669"/>
    <property type="project" value="TreeGrafter"/>
</dbReference>
<dbReference type="GO" id="GO:0036297">
    <property type="term" value="P:interstrand cross-link repair"/>
    <property type="evidence" value="ECO:0007669"/>
    <property type="project" value="TreeGrafter"/>
</dbReference>
<keyword evidence="4" id="KW-1185">Reference proteome</keyword>
<comment type="similarity">
    <text evidence="1">Belongs to the EXO5 family.</text>
</comment>
<dbReference type="AlphaFoldDB" id="A0A9N9A9U8"/>
<proteinExistence type="inferred from homology"/>
<accession>A0A9N9A9U8</accession>
<dbReference type="PANTHER" id="PTHR14464:SF4">
    <property type="entry name" value="EXONUCLEASE V"/>
    <property type="match status" value="1"/>
</dbReference>
<evidence type="ECO:0000256" key="2">
    <source>
        <dbReference type="SAM" id="MobiDB-lite"/>
    </source>
</evidence>
<dbReference type="OrthoDB" id="354769at2759"/>
<sequence length="410" mass="46673">MTASTSSIQTTLSKVTTPPDISTEHLSESRSPDYDFCNTYPEAWEEAFQCAEALSHDNENSPNNQFDYSLASGGRAETQAMTTGRDIHFQLELEVHKIVNVDVASVEDAWGVRYGIDFHGMNELFGARRGEGSFEKAVVIAFSPSLVFFLLYDSTFELVRLHNLIEGLQTLRLTGKTRELPVFGFVDEFFVVGIIDEIVGRQKSKASQSESTEQNKRRRTLRAKPNDKWHQFEKDGEYSWCLSDTKTRTRPYIPSASNVQPSVQIQVMLYKKLFDDMIAGNFDEDLMYEKLAVDPDASLSDGIVGLVGDVSSDEEYRDDSDSDYAVESHGSFVTLRELMKTVKKEFRHFSKLNDQLEISYRYQKDGSNLGSVFLTYDEVKLDRNLRRACEYWKGTRKPEGVDIEEAWKCG</sequence>
<dbReference type="EMBL" id="CAJVPI010000346">
    <property type="protein sequence ID" value="CAG8522628.1"/>
    <property type="molecule type" value="Genomic_DNA"/>
</dbReference>
<feature type="compositionally biased region" description="Polar residues" evidence="2">
    <location>
        <begin position="1"/>
        <end position="20"/>
    </location>
</feature>
<dbReference type="Pfam" id="PF09810">
    <property type="entry name" value="Exo5"/>
    <property type="match status" value="2"/>
</dbReference>
<feature type="region of interest" description="Disordered" evidence="2">
    <location>
        <begin position="205"/>
        <end position="226"/>
    </location>
</feature>
<organism evidence="3 4">
    <name type="scientific">Paraglomus brasilianum</name>
    <dbReference type="NCBI Taxonomy" id="144538"/>
    <lineage>
        <taxon>Eukaryota</taxon>
        <taxon>Fungi</taxon>
        <taxon>Fungi incertae sedis</taxon>
        <taxon>Mucoromycota</taxon>
        <taxon>Glomeromycotina</taxon>
        <taxon>Glomeromycetes</taxon>
        <taxon>Paraglomerales</taxon>
        <taxon>Paraglomeraceae</taxon>
        <taxon>Paraglomus</taxon>
    </lineage>
</organism>
<feature type="region of interest" description="Disordered" evidence="2">
    <location>
        <begin position="1"/>
        <end position="32"/>
    </location>
</feature>
<evidence type="ECO:0000313" key="3">
    <source>
        <dbReference type="EMBL" id="CAG8522628.1"/>
    </source>
</evidence>
<dbReference type="Proteomes" id="UP000789739">
    <property type="component" value="Unassembled WGS sequence"/>
</dbReference>
<evidence type="ECO:0000256" key="1">
    <source>
        <dbReference type="ARBA" id="ARBA00009797"/>
    </source>
</evidence>
<name>A0A9N9A9U8_9GLOM</name>
<feature type="compositionally biased region" description="Basic and acidic residues" evidence="2">
    <location>
        <begin position="22"/>
        <end position="32"/>
    </location>
</feature>
<comment type="caution">
    <text evidence="3">The sequence shown here is derived from an EMBL/GenBank/DDBJ whole genome shotgun (WGS) entry which is preliminary data.</text>
</comment>
<protein>
    <submittedName>
        <fullName evidence="3">8240_t:CDS:1</fullName>
    </submittedName>
</protein>
<dbReference type="GO" id="GO:0045145">
    <property type="term" value="F:single-stranded DNA 5'-3' DNA exonuclease activity"/>
    <property type="evidence" value="ECO:0007669"/>
    <property type="project" value="InterPro"/>
</dbReference>